<dbReference type="AlphaFoldDB" id="A0AA46SUJ1"/>
<dbReference type="Proteomes" id="UP001164392">
    <property type="component" value="Chromosome"/>
</dbReference>
<reference evidence="2" key="1">
    <citation type="submission" date="2022-06" db="EMBL/GenBank/DDBJ databases">
        <title>Dynamics of rice microbiomes reveals core vertical transmitted seed endophytes.</title>
        <authorList>
            <person name="Liao K."/>
            <person name="Zhang X."/>
        </authorList>
    </citation>
    <scope>NUCLEOTIDE SEQUENCE</scope>
    <source>
        <strain evidence="2">JR3-14</strain>
    </source>
</reference>
<proteinExistence type="predicted"/>
<dbReference type="CDD" id="cd20688">
    <property type="entry name" value="CdiI_Ecoli_Nm-like"/>
    <property type="match status" value="1"/>
</dbReference>
<gene>
    <name evidence="2" type="primary">cdiI</name>
    <name evidence="2" type="ORF">NG824_20540</name>
</gene>
<evidence type="ECO:0000313" key="2">
    <source>
        <dbReference type="EMBL" id="UYK88818.1"/>
    </source>
</evidence>
<evidence type="ECO:0000259" key="1">
    <source>
        <dbReference type="Pfam" id="PF18624"/>
    </source>
</evidence>
<dbReference type="InterPro" id="IPR041256">
    <property type="entry name" value="CdiI_4"/>
</dbReference>
<name>A0AA46SUJ1_9XANT</name>
<organism evidence="2 3">
    <name type="scientific">Xanthomonas sacchari</name>
    <dbReference type="NCBI Taxonomy" id="56458"/>
    <lineage>
        <taxon>Bacteria</taxon>
        <taxon>Pseudomonadati</taxon>
        <taxon>Pseudomonadota</taxon>
        <taxon>Gammaproteobacteria</taxon>
        <taxon>Lysobacterales</taxon>
        <taxon>Lysobacteraceae</taxon>
        <taxon>Xanthomonas</taxon>
    </lineage>
</organism>
<sequence length="123" mass="14279">MKELFDQPDDESDPYWIIKSYFNRMYADGFLLEALGYLVNKWGFSTDGAYCNFADRNSFFDEDHFDGVEFSYGYPPGIENTVVVSEEACSNCIKLACEKYLQCHPEDFDKVKIILDLLSFQVM</sequence>
<evidence type="ECO:0000313" key="3">
    <source>
        <dbReference type="Proteomes" id="UP001164392"/>
    </source>
</evidence>
<dbReference type="NCBIfam" id="NF033826">
    <property type="entry name" value="immun_CdiI"/>
    <property type="match status" value="1"/>
</dbReference>
<dbReference type="RefSeq" id="WP_267093157.1">
    <property type="nucleotide sequence ID" value="NZ_CP099534.1"/>
</dbReference>
<protein>
    <submittedName>
        <fullName evidence="2">Ribonuclease toxin immunity protein CdiI</fullName>
    </submittedName>
</protein>
<accession>A0AA46SUJ1</accession>
<dbReference type="Pfam" id="PF18624">
    <property type="entry name" value="CdiI_4"/>
    <property type="match status" value="1"/>
</dbReference>
<dbReference type="EMBL" id="CP099534">
    <property type="protein sequence ID" value="UYK88818.1"/>
    <property type="molecule type" value="Genomic_DNA"/>
</dbReference>
<feature type="domain" description="CDI immunity protein" evidence="1">
    <location>
        <begin position="16"/>
        <end position="113"/>
    </location>
</feature>